<keyword evidence="4" id="KW-0418">Kinase</keyword>
<evidence type="ECO:0000256" key="3">
    <source>
        <dbReference type="PROSITE-ProRule" id="PRU10141"/>
    </source>
</evidence>
<dbReference type="Proteomes" id="UP001470230">
    <property type="component" value="Unassembled WGS sequence"/>
</dbReference>
<keyword evidence="4" id="KW-0808">Transferase</keyword>
<dbReference type="PANTHER" id="PTHR24346:SF30">
    <property type="entry name" value="MATERNAL EMBRYONIC LEUCINE ZIPPER KINASE"/>
    <property type="match status" value="1"/>
</dbReference>
<dbReference type="Gene3D" id="1.10.510.10">
    <property type="entry name" value="Transferase(Phosphotransferase) domain 1"/>
    <property type="match status" value="1"/>
</dbReference>
<evidence type="ECO:0000256" key="1">
    <source>
        <dbReference type="ARBA" id="ARBA00022741"/>
    </source>
</evidence>
<dbReference type="InterPro" id="IPR011009">
    <property type="entry name" value="Kinase-like_dom_sf"/>
</dbReference>
<evidence type="ECO:0000256" key="2">
    <source>
        <dbReference type="ARBA" id="ARBA00022840"/>
    </source>
</evidence>
<sequence length="468" mass="53120">MSIVPEETRIGNYLMIRQIGSGSFASVWLAQHETTNIQVAIKVISKKNIENPDAKTRFNREISLLKQMQHPFISEFFESIENEQNFFLVMEYAENGNMLNFINIKGQLNEMQARHYFSELISVLEYLHDVKKVAHRDLKAENILLDRYDNIRVIDFGLSNVFSGSHELKTACGSPAYAAPEMIKGQPYTQAADIWSAGILLFTMIVGHLPYDDDNVQRLLQKIVYTDVHYPGFMSPPLVDLLRKMLAKNPESRITLKKIKEHHWFSHAEYSTLISKEVSQYIDDRHITENGIDKEIVNKMISLGIDVHPLHQQLLNQEFTIETAVYKMLRKDKITNLMKDLIQNIQKAGNNNDQSLMKFGFPPREKSIPQIPTPGNKLSAFPNGSFGASNPTTLPFPKPAGMPGQNVQRLPIPSAGKGSNPQSKNMQKGPRMLQVPAPVQIATRRMSRPVALRKTLDMPNRTSTSHET</sequence>
<dbReference type="CDD" id="cd14003">
    <property type="entry name" value="STKc_AMPK-like"/>
    <property type="match status" value="1"/>
</dbReference>
<protein>
    <recommendedName>
        <fullName evidence="6">Protein kinase domain-containing protein</fullName>
    </recommendedName>
</protein>
<dbReference type="SMART" id="SM00220">
    <property type="entry name" value="S_TKc"/>
    <property type="match status" value="1"/>
</dbReference>
<evidence type="ECO:0000313" key="8">
    <source>
        <dbReference type="Proteomes" id="UP001470230"/>
    </source>
</evidence>
<accession>A0ABR2L640</accession>
<keyword evidence="4" id="KW-0723">Serine/threonine-protein kinase</keyword>
<keyword evidence="8" id="KW-1185">Reference proteome</keyword>
<dbReference type="PROSITE" id="PS00108">
    <property type="entry name" value="PROTEIN_KINASE_ST"/>
    <property type="match status" value="1"/>
</dbReference>
<evidence type="ECO:0000259" key="6">
    <source>
        <dbReference type="PROSITE" id="PS50011"/>
    </source>
</evidence>
<feature type="binding site" evidence="3">
    <location>
        <position position="42"/>
    </location>
    <ligand>
        <name>ATP</name>
        <dbReference type="ChEBI" id="CHEBI:30616"/>
    </ligand>
</feature>
<reference evidence="7 8" key="1">
    <citation type="submission" date="2024-04" db="EMBL/GenBank/DDBJ databases">
        <title>Tritrichomonas musculus Genome.</title>
        <authorList>
            <person name="Alves-Ferreira E."/>
            <person name="Grigg M."/>
            <person name="Lorenzi H."/>
            <person name="Galac M."/>
        </authorList>
    </citation>
    <scope>NUCLEOTIDE SEQUENCE [LARGE SCALE GENOMIC DNA]</scope>
    <source>
        <strain evidence="7 8">EAF2021</strain>
    </source>
</reference>
<evidence type="ECO:0000313" key="7">
    <source>
        <dbReference type="EMBL" id="KAK8898811.1"/>
    </source>
</evidence>
<dbReference type="InterPro" id="IPR017441">
    <property type="entry name" value="Protein_kinase_ATP_BS"/>
</dbReference>
<dbReference type="EMBL" id="JAPFFF010000001">
    <property type="protein sequence ID" value="KAK8898811.1"/>
    <property type="molecule type" value="Genomic_DNA"/>
</dbReference>
<keyword evidence="2 3" id="KW-0067">ATP-binding</keyword>
<comment type="similarity">
    <text evidence="4">Belongs to the protein kinase superfamily.</text>
</comment>
<dbReference type="Pfam" id="PF00069">
    <property type="entry name" value="Pkinase"/>
    <property type="match status" value="1"/>
</dbReference>
<gene>
    <name evidence="7" type="ORF">M9Y10_001103</name>
</gene>
<organism evidence="7 8">
    <name type="scientific">Tritrichomonas musculus</name>
    <dbReference type="NCBI Taxonomy" id="1915356"/>
    <lineage>
        <taxon>Eukaryota</taxon>
        <taxon>Metamonada</taxon>
        <taxon>Parabasalia</taxon>
        <taxon>Tritrichomonadida</taxon>
        <taxon>Tritrichomonadidae</taxon>
        <taxon>Tritrichomonas</taxon>
    </lineage>
</organism>
<keyword evidence="1 3" id="KW-0547">Nucleotide-binding</keyword>
<name>A0ABR2L640_9EUKA</name>
<comment type="caution">
    <text evidence="7">The sequence shown here is derived from an EMBL/GenBank/DDBJ whole genome shotgun (WGS) entry which is preliminary data.</text>
</comment>
<feature type="domain" description="Protein kinase" evidence="6">
    <location>
        <begin position="13"/>
        <end position="265"/>
    </location>
</feature>
<feature type="region of interest" description="Disordered" evidence="5">
    <location>
        <begin position="399"/>
        <end position="468"/>
    </location>
</feature>
<evidence type="ECO:0000256" key="4">
    <source>
        <dbReference type="RuleBase" id="RU000304"/>
    </source>
</evidence>
<evidence type="ECO:0000256" key="5">
    <source>
        <dbReference type="SAM" id="MobiDB-lite"/>
    </source>
</evidence>
<dbReference type="InterPro" id="IPR008271">
    <property type="entry name" value="Ser/Thr_kinase_AS"/>
</dbReference>
<dbReference type="PROSITE" id="PS00107">
    <property type="entry name" value="PROTEIN_KINASE_ATP"/>
    <property type="match status" value="1"/>
</dbReference>
<dbReference type="InterPro" id="IPR000719">
    <property type="entry name" value="Prot_kinase_dom"/>
</dbReference>
<feature type="compositionally biased region" description="Polar residues" evidence="5">
    <location>
        <begin position="417"/>
        <end position="426"/>
    </location>
</feature>
<dbReference type="PROSITE" id="PS50011">
    <property type="entry name" value="PROTEIN_KINASE_DOM"/>
    <property type="match status" value="1"/>
</dbReference>
<dbReference type="SUPFAM" id="SSF56112">
    <property type="entry name" value="Protein kinase-like (PK-like)"/>
    <property type="match status" value="1"/>
</dbReference>
<proteinExistence type="inferred from homology"/>
<dbReference type="PANTHER" id="PTHR24346">
    <property type="entry name" value="MAP/MICROTUBULE AFFINITY-REGULATING KINASE"/>
    <property type="match status" value="1"/>
</dbReference>